<feature type="compositionally biased region" description="Polar residues" evidence="2">
    <location>
        <begin position="37"/>
        <end position="50"/>
    </location>
</feature>
<dbReference type="Gene3D" id="1.20.5.190">
    <property type="match status" value="1"/>
</dbReference>
<gene>
    <name evidence="4" type="ORF">ACOF00016_LOCUS1484</name>
</gene>
<dbReference type="InterPro" id="IPR000048">
    <property type="entry name" value="IQ_motif_EF-hand-BS"/>
</dbReference>
<reference evidence="4" key="1">
    <citation type="submission" date="2021-01" db="EMBL/GenBank/DDBJ databases">
        <authorList>
            <person name="Corre E."/>
            <person name="Pelletier E."/>
            <person name="Niang G."/>
            <person name="Scheremetjew M."/>
            <person name="Finn R."/>
            <person name="Kale V."/>
            <person name="Holt S."/>
            <person name="Cochrane G."/>
            <person name="Meng A."/>
            <person name="Brown T."/>
            <person name="Cohen L."/>
        </authorList>
    </citation>
    <scope>NUCLEOTIDE SEQUENCE</scope>
    <source>
        <strain evidence="4">CCMP127</strain>
    </source>
</reference>
<feature type="region of interest" description="Disordered" evidence="2">
    <location>
        <begin position="468"/>
        <end position="488"/>
    </location>
</feature>
<keyword evidence="1" id="KW-0175">Coiled coil</keyword>
<dbReference type="AlphaFoldDB" id="A0A7S3L157"/>
<feature type="domain" description="Syntaxin N-terminal" evidence="3">
    <location>
        <begin position="305"/>
        <end position="449"/>
    </location>
</feature>
<feature type="compositionally biased region" description="Polar residues" evidence="2">
    <location>
        <begin position="1"/>
        <end position="14"/>
    </location>
</feature>
<accession>A0A7S3L157</accession>
<dbReference type="Pfam" id="PF00804">
    <property type="entry name" value="Syntaxin"/>
    <property type="match status" value="1"/>
</dbReference>
<evidence type="ECO:0000256" key="1">
    <source>
        <dbReference type="SAM" id="Coils"/>
    </source>
</evidence>
<dbReference type="CDD" id="cd23767">
    <property type="entry name" value="IQCD"/>
    <property type="match status" value="1"/>
</dbReference>
<dbReference type="GO" id="GO:0016020">
    <property type="term" value="C:membrane"/>
    <property type="evidence" value="ECO:0007669"/>
    <property type="project" value="InterPro"/>
</dbReference>
<feature type="region of interest" description="Disordered" evidence="2">
    <location>
        <begin position="99"/>
        <end position="130"/>
    </location>
</feature>
<organism evidence="4">
    <name type="scientific">Amphora coffeiformis</name>
    <dbReference type="NCBI Taxonomy" id="265554"/>
    <lineage>
        <taxon>Eukaryota</taxon>
        <taxon>Sar</taxon>
        <taxon>Stramenopiles</taxon>
        <taxon>Ochrophyta</taxon>
        <taxon>Bacillariophyta</taxon>
        <taxon>Bacillariophyceae</taxon>
        <taxon>Bacillariophycidae</taxon>
        <taxon>Thalassiophysales</taxon>
        <taxon>Catenulaceae</taxon>
        <taxon>Amphora</taxon>
    </lineage>
</organism>
<feature type="compositionally biased region" description="Low complexity" evidence="2">
    <location>
        <begin position="121"/>
        <end position="130"/>
    </location>
</feature>
<name>A0A7S3L157_9STRA</name>
<feature type="region of interest" description="Disordered" evidence="2">
    <location>
        <begin position="1"/>
        <end position="65"/>
    </location>
</feature>
<dbReference type="InterPro" id="IPR006011">
    <property type="entry name" value="Syntaxin_N"/>
</dbReference>
<evidence type="ECO:0000259" key="3">
    <source>
        <dbReference type="Pfam" id="PF00804"/>
    </source>
</evidence>
<evidence type="ECO:0000256" key="2">
    <source>
        <dbReference type="SAM" id="MobiDB-lite"/>
    </source>
</evidence>
<feature type="compositionally biased region" description="Low complexity" evidence="2">
    <location>
        <begin position="529"/>
        <end position="545"/>
    </location>
</feature>
<sequence>MRPSSLRTSDSPRSVQRFLRFEDEDGSSKAKKKTGSEPGSRSPASTSSAPMYSDQLPLGGPSHHFNLSHPKRTFMVHKADPPSHATPPHIRYNEQLPLGSTPHYISPPPRRKLVGRDCTPRRPITPTSTTKAAVRYTDQLPLGSPSRENWNLVHQNTNRVPIVSSASFGSSGPVPPPPPLIQATKATRHSQVTKFIRKFENVTTRQSPSSCAIVIQSAFRQYLARKLLEAKQIEYKRSIPLNYAAVQIQMMIRSWICRTKLRIAMLEKNLNQCENVKAYSLKWVEERKQKEMYRFLEKTREESESKISHITRELTKTQKIIKDLRTANKKFRSQNITLTEANGIQAKRVVEEEKKNKSQLREIEKLEAEVAQLKREEKRLVASGRVYPKFVDRFSQTLEEVNEYAEVESNAKTAYKEVIARTINLVKETCVDEHLIHDVMEIGMTMLFTDPNQLSEAVQEQGIKKKSIKYQRDISETETSETSGSDDECLELDFPKISNFDCHSEILGSDDASTASDEYEEISVKSDDSSNSAEESSGEEISVGSEIDEEIIDSDGDEEISAVSYIFKHVAVEPEMVPVQA</sequence>
<dbReference type="EMBL" id="HBIM01001697">
    <property type="protein sequence ID" value="CAE0403266.1"/>
    <property type="molecule type" value="Transcribed_RNA"/>
</dbReference>
<proteinExistence type="predicted"/>
<dbReference type="Pfam" id="PF00612">
    <property type="entry name" value="IQ"/>
    <property type="match status" value="1"/>
</dbReference>
<feature type="region of interest" description="Disordered" evidence="2">
    <location>
        <begin position="522"/>
        <end position="547"/>
    </location>
</feature>
<evidence type="ECO:0000313" key="4">
    <source>
        <dbReference type="EMBL" id="CAE0403266.1"/>
    </source>
</evidence>
<dbReference type="PROSITE" id="PS50096">
    <property type="entry name" value="IQ"/>
    <property type="match status" value="2"/>
</dbReference>
<feature type="compositionally biased region" description="Acidic residues" evidence="2">
    <location>
        <begin position="476"/>
        <end position="488"/>
    </location>
</feature>
<protein>
    <recommendedName>
        <fullName evidence="3">Syntaxin N-terminal domain-containing protein</fullName>
    </recommendedName>
</protein>
<feature type="coiled-coil region" evidence="1">
    <location>
        <begin position="349"/>
        <end position="383"/>
    </location>
</feature>